<gene>
    <name evidence="1" type="ORF">PACLA_8A054229</name>
</gene>
<dbReference type="Proteomes" id="UP001152795">
    <property type="component" value="Unassembled WGS sequence"/>
</dbReference>
<sequence length="64" mass="7410">TNTCMRYNFIVHPLAYRASVDTIPDNSVDAMQWAIMNMPEERNFGEGKPWGEKCHGLEIFNDFT</sequence>
<protein>
    <submittedName>
        <fullName evidence="1">Uncharacterized protein</fullName>
    </submittedName>
</protein>
<dbReference type="OrthoDB" id="10559423at2759"/>
<accession>A0A7D9LT30</accession>
<evidence type="ECO:0000313" key="1">
    <source>
        <dbReference type="EMBL" id="CAB4038624.1"/>
    </source>
</evidence>
<evidence type="ECO:0000313" key="2">
    <source>
        <dbReference type="Proteomes" id="UP001152795"/>
    </source>
</evidence>
<comment type="caution">
    <text evidence="1">The sequence shown here is derived from an EMBL/GenBank/DDBJ whole genome shotgun (WGS) entry which is preliminary data.</text>
</comment>
<name>A0A7D9LT30_PARCT</name>
<reference evidence="1" key="1">
    <citation type="submission" date="2020-04" db="EMBL/GenBank/DDBJ databases">
        <authorList>
            <person name="Alioto T."/>
            <person name="Alioto T."/>
            <person name="Gomez Garrido J."/>
        </authorList>
    </citation>
    <scope>NUCLEOTIDE SEQUENCE</scope>
    <source>
        <strain evidence="1">A484AB</strain>
    </source>
</reference>
<dbReference type="EMBL" id="CACRXK020024407">
    <property type="protein sequence ID" value="CAB4038624.1"/>
    <property type="molecule type" value="Genomic_DNA"/>
</dbReference>
<dbReference type="AlphaFoldDB" id="A0A7D9LT30"/>
<organism evidence="1 2">
    <name type="scientific">Paramuricea clavata</name>
    <name type="common">Red gorgonian</name>
    <name type="synonym">Violescent sea-whip</name>
    <dbReference type="NCBI Taxonomy" id="317549"/>
    <lineage>
        <taxon>Eukaryota</taxon>
        <taxon>Metazoa</taxon>
        <taxon>Cnidaria</taxon>
        <taxon>Anthozoa</taxon>
        <taxon>Octocorallia</taxon>
        <taxon>Malacalcyonacea</taxon>
        <taxon>Plexauridae</taxon>
        <taxon>Paramuricea</taxon>
    </lineage>
</organism>
<keyword evidence="2" id="KW-1185">Reference proteome</keyword>
<proteinExistence type="predicted"/>
<feature type="non-terminal residue" evidence="1">
    <location>
        <position position="1"/>
    </location>
</feature>